<evidence type="ECO:0000256" key="1">
    <source>
        <dbReference type="SAM" id="SignalP"/>
    </source>
</evidence>
<reference evidence="2 3" key="1">
    <citation type="submission" date="2015-11" db="EMBL/GenBank/DDBJ databases">
        <title>Draft Genome Sequence of the Strain BR 10303 (Bradyrhizobium sp.) isolated from nodules of Centrolobium paraense.</title>
        <authorList>
            <person name="Zelli J.E."/>
            <person name="Simoes-Araujo J.L."/>
            <person name="Barauna A.C."/>
            <person name="Silva K."/>
        </authorList>
    </citation>
    <scope>NUCLEOTIDE SEQUENCE [LARGE SCALE GENOMIC DNA]</scope>
    <source>
        <strain evidence="2 3">BR 10303</strain>
    </source>
</reference>
<proteinExistence type="predicted"/>
<feature type="signal peptide" evidence="1">
    <location>
        <begin position="1"/>
        <end position="20"/>
    </location>
</feature>
<sequence length="95" mass="10886">MRKMIIAAAMTLSVALIGSALWPTAKPDVEQFGDSVYETIWVWRIPAYAHNPSWRVRWSWSDPLRAEARCCRALPTGFSPREHSPMLLSTREIRS</sequence>
<dbReference type="AlphaFoldDB" id="A0A120FS75"/>
<evidence type="ECO:0000313" key="3">
    <source>
        <dbReference type="Proteomes" id="UP000057737"/>
    </source>
</evidence>
<name>A0A120FS75_9BRAD</name>
<keyword evidence="1" id="KW-0732">Signal</keyword>
<feature type="chain" id="PRO_5007165621" evidence="1">
    <location>
        <begin position="21"/>
        <end position="95"/>
    </location>
</feature>
<comment type="caution">
    <text evidence="2">The sequence shown here is derived from an EMBL/GenBank/DDBJ whole genome shotgun (WGS) entry which is preliminary data.</text>
</comment>
<dbReference type="Proteomes" id="UP000057737">
    <property type="component" value="Unassembled WGS sequence"/>
</dbReference>
<dbReference type="OrthoDB" id="8237068at2"/>
<dbReference type="EMBL" id="LNCU01000003">
    <property type="protein sequence ID" value="KWV61221.1"/>
    <property type="molecule type" value="Genomic_DNA"/>
</dbReference>
<protein>
    <submittedName>
        <fullName evidence="2">Uncharacterized protein</fullName>
    </submittedName>
</protein>
<keyword evidence="3" id="KW-1185">Reference proteome</keyword>
<gene>
    <name evidence="2" type="ORF">AS156_25490</name>
</gene>
<accession>A0A120FS75</accession>
<organism evidence="2 3">
    <name type="scientific">Bradyrhizobium macuxiense</name>
    <dbReference type="NCBI Taxonomy" id="1755647"/>
    <lineage>
        <taxon>Bacteria</taxon>
        <taxon>Pseudomonadati</taxon>
        <taxon>Pseudomonadota</taxon>
        <taxon>Alphaproteobacteria</taxon>
        <taxon>Hyphomicrobiales</taxon>
        <taxon>Nitrobacteraceae</taxon>
        <taxon>Bradyrhizobium</taxon>
    </lineage>
</organism>
<evidence type="ECO:0000313" key="2">
    <source>
        <dbReference type="EMBL" id="KWV61221.1"/>
    </source>
</evidence>